<comment type="caution">
    <text evidence="2">The sequence shown here is derived from an EMBL/GenBank/DDBJ whole genome shotgun (WGS) entry which is preliminary data.</text>
</comment>
<organism evidence="2 3">
    <name type="scientific">Roseicyclus persicicus</name>
    <dbReference type="NCBI Taxonomy" id="2650661"/>
    <lineage>
        <taxon>Bacteria</taxon>
        <taxon>Pseudomonadati</taxon>
        <taxon>Pseudomonadota</taxon>
        <taxon>Alphaproteobacteria</taxon>
        <taxon>Rhodobacterales</taxon>
        <taxon>Roseobacteraceae</taxon>
        <taxon>Roseicyclus</taxon>
    </lineage>
</organism>
<evidence type="ECO:0000256" key="1">
    <source>
        <dbReference type="SAM" id="Phobius"/>
    </source>
</evidence>
<accession>A0A7X6H0V1</accession>
<evidence type="ECO:0000313" key="2">
    <source>
        <dbReference type="EMBL" id="NKX45890.1"/>
    </source>
</evidence>
<feature type="transmembrane region" description="Helical" evidence="1">
    <location>
        <begin position="129"/>
        <end position="147"/>
    </location>
</feature>
<reference evidence="2 3" key="1">
    <citation type="submission" date="2020-04" db="EMBL/GenBank/DDBJ databases">
        <authorList>
            <person name="Yoon J."/>
        </authorList>
    </citation>
    <scope>NUCLEOTIDE SEQUENCE [LARGE SCALE GENOMIC DNA]</scope>
    <source>
        <strain evidence="2 3">KMU-115</strain>
    </source>
</reference>
<dbReference type="RefSeq" id="WP_168624267.1">
    <property type="nucleotide sequence ID" value="NZ_JAAZQQ010000005.1"/>
</dbReference>
<proteinExistence type="predicted"/>
<keyword evidence="1" id="KW-0472">Membrane</keyword>
<sequence>MRAIIFLAGLAMAASFVLTWVEPPFAGPEVSPLSLVRQGAISVGADASWQSWVFVGGFAVAGLAALVAVMGRGAALLALLAGLSPLVVVGDAVIRAEDLRRDLGLPFPVDFGDIAGTWEVMQDFLRLGVWAYLGGALLLLVAGLSALKGRG</sequence>
<feature type="transmembrane region" description="Helical" evidence="1">
    <location>
        <begin position="76"/>
        <end position="94"/>
    </location>
</feature>
<keyword evidence="1" id="KW-0812">Transmembrane</keyword>
<dbReference type="EMBL" id="JAAZQQ010000005">
    <property type="protein sequence ID" value="NKX45890.1"/>
    <property type="molecule type" value="Genomic_DNA"/>
</dbReference>
<gene>
    <name evidence="2" type="ORF">HCU73_14940</name>
</gene>
<feature type="transmembrane region" description="Helical" evidence="1">
    <location>
        <begin position="49"/>
        <end position="69"/>
    </location>
</feature>
<keyword evidence="1" id="KW-1133">Transmembrane helix</keyword>
<keyword evidence="3" id="KW-1185">Reference proteome</keyword>
<dbReference type="Proteomes" id="UP000526408">
    <property type="component" value="Unassembled WGS sequence"/>
</dbReference>
<evidence type="ECO:0000313" key="3">
    <source>
        <dbReference type="Proteomes" id="UP000526408"/>
    </source>
</evidence>
<protein>
    <submittedName>
        <fullName evidence="2">Uncharacterized protein</fullName>
    </submittedName>
</protein>
<dbReference type="AlphaFoldDB" id="A0A7X6H0V1"/>
<name>A0A7X6H0V1_9RHOB</name>